<dbReference type="EMBL" id="CP051217">
    <property type="protein sequence ID" value="QJB68557.1"/>
    <property type="molecule type" value="Genomic_DNA"/>
</dbReference>
<dbReference type="RefSeq" id="WP_168818400.1">
    <property type="nucleotide sequence ID" value="NZ_CP051217.1"/>
</dbReference>
<dbReference type="Proteomes" id="UP000501600">
    <property type="component" value="Chromosome"/>
</dbReference>
<dbReference type="KEGG" id="phao:HF685_04040"/>
<keyword evidence="2" id="KW-1185">Reference proteome</keyword>
<dbReference type="AlphaFoldDB" id="A0A6H2DK94"/>
<proteinExistence type="predicted"/>
<accession>A0A6H2DK94</accession>
<reference evidence="1 2" key="1">
    <citation type="submission" date="2020-04" db="EMBL/GenBank/DDBJ databases">
        <title>Genome sequence for Sphingorhabdus sp. strain M1.</title>
        <authorList>
            <person name="Park S.-J."/>
        </authorList>
    </citation>
    <scope>NUCLEOTIDE SEQUENCE [LARGE SCALE GENOMIC DNA]</scope>
    <source>
        <strain evidence="1 2">JK6</strain>
    </source>
</reference>
<gene>
    <name evidence="1" type="ORF">HF685_04040</name>
</gene>
<name>A0A6H2DK94_9SPHN</name>
<evidence type="ECO:0000313" key="2">
    <source>
        <dbReference type="Proteomes" id="UP000501600"/>
    </source>
</evidence>
<protein>
    <submittedName>
        <fullName evidence="1">Uncharacterized protein</fullName>
    </submittedName>
</protein>
<organism evidence="1 2">
    <name type="scientific">Parasphingorhabdus halotolerans</name>
    <dbReference type="NCBI Taxonomy" id="2725558"/>
    <lineage>
        <taxon>Bacteria</taxon>
        <taxon>Pseudomonadati</taxon>
        <taxon>Pseudomonadota</taxon>
        <taxon>Alphaproteobacteria</taxon>
        <taxon>Sphingomonadales</taxon>
        <taxon>Sphingomonadaceae</taxon>
        <taxon>Parasphingorhabdus</taxon>
    </lineage>
</organism>
<sequence>MPPEDEASDLQISEARIQSHSLMEEALKLLDLAGEHLVAAKLDDTICALGLRPDSEL</sequence>
<evidence type="ECO:0000313" key="1">
    <source>
        <dbReference type="EMBL" id="QJB68557.1"/>
    </source>
</evidence>